<evidence type="ECO:0000256" key="1">
    <source>
        <dbReference type="ARBA" id="ARBA00004613"/>
    </source>
</evidence>
<dbReference type="PANTHER" id="PTHR34216:SF3">
    <property type="entry name" value="POLY-BETA-1,6-N-ACETYL-D-GLUCOSAMINE N-DEACETYLASE"/>
    <property type="match status" value="1"/>
</dbReference>
<evidence type="ECO:0000256" key="2">
    <source>
        <dbReference type="ARBA" id="ARBA00022729"/>
    </source>
</evidence>
<dbReference type="Gene3D" id="2.60.120.560">
    <property type="entry name" value="Exo-inulinase, domain 1"/>
    <property type="match status" value="1"/>
</dbReference>
<keyword evidence="3" id="KW-0472">Membrane</keyword>
<feature type="transmembrane region" description="Helical" evidence="3">
    <location>
        <begin position="20"/>
        <end position="42"/>
    </location>
</feature>
<name>A0ABV8S6Y0_9BACL</name>
<feature type="domain" description="NodB homology" evidence="4">
    <location>
        <begin position="111"/>
        <end position="187"/>
    </location>
</feature>
<dbReference type="Pfam" id="PF01522">
    <property type="entry name" value="Polysacc_deac_1"/>
    <property type="match status" value="1"/>
</dbReference>
<evidence type="ECO:0000313" key="6">
    <source>
        <dbReference type="Proteomes" id="UP001595755"/>
    </source>
</evidence>
<evidence type="ECO:0000313" key="5">
    <source>
        <dbReference type="EMBL" id="MFC4302717.1"/>
    </source>
</evidence>
<dbReference type="InterPro" id="IPR002509">
    <property type="entry name" value="NODB_dom"/>
</dbReference>
<keyword evidence="6" id="KW-1185">Reference proteome</keyword>
<evidence type="ECO:0000259" key="4">
    <source>
        <dbReference type="Pfam" id="PF01522"/>
    </source>
</evidence>
<reference evidence="6" key="1">
    <citation type="journal article" date="2019" name="Int. J. Syst. Evol. Microbiol.">
        <title>The Global Catalogue of Microorganisms (GCM) 10K type strain sequencing project: providing services to taxonomists for standard genome sequencing and annotation.</title>
        <authorList>
            <consortium name="The Broad Institute Genomics Platform"/>
            <consortium name="The Broad Institute Genome Sequencing Center for Infectious Disease"/>
            <person name="Wu L."/>
            <person name="Ma J."/>
        </authorList>
    </citation>
    <scope>NUCLEOTIDE SEQUENCE [LARGE SCALE GENOMIC DNA]</scope>
    <source>
        <strain evidence="6">CGMCC 4.1641</strain>
    </source>
</reference>
<dbReference type="Proteomes" id="UP001595755">
    <property type="component" value="Unassembled WGS sequence"/>
</dbReference>
<keyword evidence="3" id="KW-1133">Transmembrane helix</keyword>
<dbReference type="Gene3D" id="3.20.20.370">
    <property type="entry name" value="Glycoside hydrolase/deacetylase"/>
    <property type="match status" value="1"/>
</dbReference>
<keyword evidence="3" id="KW-0812">Transmembrane</keyword>
<keyword evidence="2" id="KW-0732">Signal</keyword>
<dbReference type="RefSeq" id="WP_204603406.1">
    <property type="nucleotide sequence ID" value="NZ_JBHSED010000005.1"/>
</dbReference>
<protein>
    <submittedName>
        <fullName evidence="5">Polysaccharide deacetylase family protein</fullName>
    </submittedName>
</protein>
<comment type="subcellular location">
    <subcellularLocation>
        <location evidence="1">Secreted</location>
    </subcellularLocation>
</comment>
<dbReference type="InterPro" id="IPR051398">
    <property type="entry name" value="Polysacch_Deacetylase"/>
</dbReference>
<proteinExistence type="predicted"/>
<gene>
    <name evidence="5" type="ORF">ACFO1S_04580</name>
</gene>
<organism evidence="5 6">
    <name type="scientific">Cohnella boryungensis</name>
    <dbReference type="NCBI Taxonomy" id="768479"/>
    <lineage>
        <taxon>Bacteria</taxon>
        <taxon>Bacillati</taxon>
        <taxon>Bacillota</taxon>
        <taxon>Bacilli</taxon>
        <taxon>Bacillales</taxon>
        <taxon>Paenibacillaceae</taxon>
        <taxon>Cohnella</taxon>
    </lineage>
</organism>
<dbReference type="PANTHER" id="PTHR34216">
    <property type="match status" value="1"/>
</dbReference>
<evidence type="ECO:0000256" key="3">
    <source>
        <dbReference type="SAM" id="Phobius"/>
    </source>
</evidence>
<comment type="caution">
    <text evidence="5">The sequence shown here is derived from an EMBL/GenBank/DDBJ whole genome shotgun (WGS) entry which is preliminary data.</text>
</comment>
<dbReference type="InterPro" id="IPR011330">
    <property type="entry name" value="Glyco_hydro/deAcase_b/a-brl"/>
</dbReference>
<dbReference type="EMBL" id="JBHSED010000005">
    <property type="protein sequence ID" value="MFC4302717.1"/>
    <property type="molecule type" value="Genomic_DNA"/>
</dbReference>
<sequence>MRREKNGSVLDSRKKNRFKVIKTVVQFAILLVLGYILFHVLVDVKHYAEPDRSKWNEDKGFIALSYFGVSRSGTPKLISKTELNKQLRALKDQGYVTISQQDVLDYYGKGKKLPEKALFLSFEDGRNDSGLFAQPLLEKYNFKATFLSYANKMGNSDRKFLQPKDMKKMMKNGYWELGSNGYRLTYINIFDSEGNFIGVKDENDLRNKIKIDYYNHYLMDFLRDKDMIPSEDRDAMEERISADYKLMESIYTDKLGFVPNVYMIMHANALGQGMNRLVTDANNTNIKRIFKMHFNRDGVALNDKAADIYDLTRVQPAAYWYTNHLLMKIRGDTGQEMKFVLGDKKRAADWETVKGAAEFIENRIALTSEPSDNGMLVLKDSERYGDIELKASLKGNVVGSQAIYARYDKSKDSFVRVAIDNNVLSVEQKKPGQAVELLLQSELDEVSWKETDLALNKATVYSQLETSTKDLTEESQYPVNIGNTRKVGLLFRGNKLTVTIDGKAHLQGKEIDSSIASGSVALESRFNDQNKKDLIYDGVFEDVKINALQQEGETGEQLYSNRFAGMEKLVSQAKRRFNSTIDWMIDSF</sequence>
<accession>A0ABV8S6Y0</accession>
<dbReference type="SUPFAM" id="SSF88713">
    <property type="entry name" value="Glycoside hydrolase/deacetylase"/>
    <property type="match status" value="1"/>
</dbReference>